<dbReference type="GO" id="GO:0016780">
    <property type="term" value="F:phosphotransferase activity, for other substituted phosphate groups"/>
    <property type="evidence" value="ECO:0007669"/>
    <property type="project" value="TreeGrafter"/>
</dbReference>
<dbReference type="PANTHER" id="PTHR30576">
    <property type="entry name" value="COLANIC BIOSYNTHESIS UDP-GLUCOSE LIPID CARRIER TRANSFERASE"/>
    <property type="match status" value="1"/>
</dbReference>
<feature type="transmembrane region" description="Helical" evidence="2">
    <location>
        <begin position="12"/>
        <end position="32"/>
    </location>
</feature>
<keyword evidence="2" id="KW-1133">Transmembrane helix</keyword>
<proteinExistence type="inferred from homology"/>
<dbReference type="InterPro" id="IPR003362">
    <property type="entry name" value="Bact_transf"/>
</dbReference>
<keyword evidence="2" id="KW-0472">Membrane</keyword>
<comment type="similarity">
    <text evidence="1">Belongs to the bacterial sugar transferase family.</text>
</comment>
<dbReference type="AlphaFoldDB" id="A0A964BQA1"/>
<keyword evidence="2" id="KW-0812">Transmembrane</keyword>
<evidence type="ECO:0000256" key="2">
    <source>
        <dbReference type="SAM" id="Phobius"/>
    </source>
</evidence>
<protein>
    <submittedName>
        <fullName evidence="4">Sugar transferase</fullName>
    </submittedName>
</protein>
<dbReference type="Pfam" id="PF02397">
    <property type="entry name" value="Bac_transf"/>
    <property type="match status" value="1"/>
</dbReference>
<sequence>MSRLIKSTVDRLAAAIALLLFSPLILILAILIRVNLGSPIFFTQLRPGKDGKIFTFYKFRTMTDARDKSGNFLPDSDRMTPFGSIIRKTSLDELPQLLNVLKGDMSLVGPRPLLPKYLDLYTPEQMRRHQVLPGITGLAQTNGRNTLGWDDRFKMDVAYVDNWSLWLDLKILFATVEKVIKKDGISKEGHVTCTEFTGSKANSQDGVEVNPIEA</sequence>
<dbReference type="PANTHER" id="PTHR30576:SF8">
    <property type="entry name" value="UNDECAPRENYL-PHOSPHATE GALACTOSE PHOSPHOTRANSFERASE"/>
    <property type="match status" value="1"/>
</dbReference>
<evidence type="ECO:0000313" key="5">
    <source>
        <dbReference type="Proteomes" id="UP000729733"/>
    </source>
</evidence>
<evidence type="ECO:0000259" key="3">
    <source>
        <dbReference type="Pfam" id="PF02397"/>
    </source>
</evidence>
<feature type="domain" description="Bacterial sugar transferase" evidence="3">
    <location>
        <begin position="6"/>
        <end position="181"/>
    </location>
</feature>
<dbReference type="EMBL" id="JADWDC010000022">
    <property type="protein sequence ID" value="MCC0177420.1"/>
    <property type="molecule type" value="Genomic_DNA"/>
</dbReference>
<comment type="caution">
    <text evidence="4">The sequence shown here is derived from an EMBL/GenBank/DDBJ whole genome shotgun (WGS) entry which is preliminary data.</text>
</comment>
<reference evidence="4" key="1">
    <citation type="journal article" date="2021" name="Antonie Van Leeuwenhoek">
        <title>Draft genome and description of Waterburya agarophytonicola gen. nov. sp. nov. (Pleurocapsales, Cyanobacteria): a seaweed symbiont.</title>
        <authorList>
            <person name="Bonthond G."/>
            <person name="Shalygin S."/>
            <person name="Bayer T."/>
            <person name="Weinberger F."/>
        </authorList>
    </citation>
    <scope>NUCLEOTIDE SEQUENCE</scope>
    <source>
        <strain evidence="4">KI4</strain>
    </source>
</reference>
<dbReference type="Proteomes" id="UP000729733">
    <property type="component" value="Unassembled WGS sequence"/>
</dbReference>
<keyword evidence="4" id="KW-0808">Transferase</keyword>
<organism evidence="4 5">
    <name type="scientific">Waterburya agarophytonicola KI4</name>
    <dbReference type="NCBI Taxonomy" id="2874699"/>
    <lineage>
        <taxon>Bacteria</taxon>
        <taxon>Bacillati</taxon>
        <taxon>Cyanobacteriota</taxon>
        <taxon>Cyanophyceae</taxon>
        <taxon>Pleurocapsales</taxon>
        <taxon>Hyellaceae</taxon>
        <taxon>Waterburya</taxon>
        <taxon>Waterburya agarophytonicola</taxon>
    </lineage>
</organism>
<evidence type="ECO:0000256" key="1">
    <source>
        <dbReference type="ARBA" id="ARBA00006464"/>
    </source>
</evidence>
<keyword evidence="5" id="KW-1185">Reference proteome</keyword>
<name>A0A964BQA1_9CYAN</name>
<dbReference type="RefSeq" id="WP_229640484.1">
    <property type="nucleotide sequence ID" value="NZ_JADWDC010000022.1"/>
</dbReference>
<gene>
    <name evidence="4" type="ORF">I4641_10570</name>
</gene>
<accession>A0A964BQA1</accession>
<evidence type="ECO:0000313" key="4">
    <source>
        <dbReference type="EMBL" id="MCC0177420.1"/>
    </source>
</evidence>